<evidence type="ECO:0000313" key="1">
    <source>
        <dbReference type="EMBL" id="DAE02307.1"/>
    </source>
</evidence>
<organism evidence="1">
    <name type="scientific">Herelleviridae sp. cttEB8</name>
    <dbReference type="NCBI Taxonomy" id="2825832"/>
    <lineage>
        <taxon>Viruses</taxon>
        <taxon>Duplodnaviria</taxon>
        <taxon>Heunggongvirae</taxon>
        <taxon>Uroviricota</taxon>
        <taxon>Caudoviricetes</taxon>
        <taxon>Herelleviridae</taxon>
    </lineage>
</organism>
<name>A0A8S5P7A0_9CAUD</name>
<accession>A0A8S5P7A0</accession>
<reference evidence="1" key="1">
    <citation type="journal article" date="2021" name="Proc. Natl. Acad. Sci. U.S.A.">
        <title>A Catalog of Tens of Thousands of Viruses from Human Metagenomes Reveals Hidden Associations with Chronic Diseases.</title>
        <authorList>
            <person name="Tisza M.J."/>
            <person name="Buck C.B."/>
        </authorList>
    </citation>
    <scope>NUCLEOTIDE SEQUENCE</scope>
    <source>
        <strain evidence="1">CttEB8</strain>
    </source>
</reference>
<sequence>MGQLTLKIKYRKNTGLAFSVAEIWSLYLFGIKIEGGEGTSFSDENMRFYIESAQRDVENWFNLRFMKQLVDQTLSYYRSDYWQQFPILQTNYPVRVPLSMIGMLNKMEQIIYPQGWLFCEYDTAMNQGKRRISVVPTGSSTTQGNAEIILTGITSQIGTQRYENIPDYWRIQYITGWDIDDMPMDLLNIVGMLATFGPLNIAGDLVLGVAGVSSQSLSIDGLSQSIGTTASATSAAYSARLIQYKKDIDSAVGRLKLVYDEVKFRVF</sequence>
<proteinExistence type="predicted"/>
<dbReference type="EMBL" id="BK015344">
    <property type="protein sequence ID" value="DAE02307.1"/>
    <property type="molecule type" value="Genomic_DNA"/>
</dbReference>
<protein>
    <submittedName>
        <fullName evidence="1">Uncharacterized protein</fullName>
    </submittedName>
</protein>